<dbReference type="GO" id="GO:0044281">
    <property type="term" value="P:small molecule metabolic process"/>
    <property type="evidence" value="ECO:0007669"/>
    <property type="project" value="UniProtKB-ARBA"/>
</dbReference>
<dbReference type="InterPro" id="IPR023214">
    <property type="entry name" value="HAD_sf"/>
</dbReference>
<dbReference type="InterPro" id="IPR051400">
    <property type="entry name" value="HAD-like_hydrolase"/>
</dbReference>
<gene>
    <name evidence="4" type="ORF">FVP33_17630</name>
</gene>
<keyword evidence="2 4" id="KW-0378">Hydrolase</keyword>
<dbReference type="SFLD" id="SFLDG01129">
    <property type="entry name" value="C1.5:_HAD__Beta-PGM__Phosphata"/>
    <property type="match status" value="1"/>
</dbReference>
<dbReference type="Proteomes" id="UP000321379">
    <property type="component" value="Unassembled WGS sequence"/>
</dbReference>
<evidence type="ECO:0000256" key="3">
    <source>
        <dbReference type="ARBA" id="ARBA00022842"/>
    </source>
</evidence>
<dbReference type="PRINTS" id="PR00413">
    <property type="entry name" value="HADHALOGNASE"/>
</dbReference>
<comment type="cofactor">
    <cofactor evidence="1">
        <name>Mg(2+)</name>
        <dbReference type="ChEBI" id="CHEBI:18420"/>
    </cofactor>
</comment>
<organism evidence="4 5">
    <name type="scientific">Lacisediminihabitans profunda</name>
    <dbReference type="NCBI Taxonomy" id="2594790"/>
    <lineage>
        <taxon>Bacteria</taxon>
        <taxon>Bacillati</taxon>
        <taxon>Actinomycetota</taxon>
        <taxon>Actinomycetes</taxon>
        <taxon>Micrococcales</taxon>
        <taxon>Microbacteriaceae</taxon>
        <taxon>Lacisediminihabitans</taxon>
    </lineage>
</organism>
<dbReference type="InterPro" id="IPR006439">
    <property type="entry name" value="HAD-SF_hydro_IA"/>
</dbReference>
<dbReference type="PANTHER" id="PTHR46470">
    <property type="entry name" value="N-ACYLNEURAMINATE-9-PHOSPHATASE"/>
    <property type="match status" value="1"/>
</dbReference>
<protein>
    <submittedName>
        <fullName evidence="4">HAD family hydrolase</fullName>
    </submittedName>
</protein>
<evidence type="ECO:0000256" key="1">
    <source>
        <dbReference type="ARBA" id="ARBA00001946"/>
    </source>
</evidence>
<name>A0A5C8UKJ9_9MICO</name>
<dbReference type="NCBIfam" id="TIGR01549">
    <property type="entry name" value="HAD-SF-IA-v1"/>
    <property type="match status" value="1"/>
</dbReference>
<dbReference type="AlphaFoldDB" id="A0A5C8UKJ9"/>
<evidence type="ECO:0000313" key="4">
    <source>
        <dbReference type="EMBL" id="TXN28294.1"/>
    </source>
</evidence>
<dbReference type="PANTHER" id="PTHR46470:SF4">
    <property type="entry name" value="5-AMINO-6-(5-PHOSPHO-D-RIBITYLAMINO)URACIL PHOSPHATASE YIGB"/>
    <property type="match status" value="1"/>
</dbReference>
<keyword evidence="5" id="KW-1185">Reference proteome</keyword>
<dbReference type="EMBL" id="VRMG01000015">
    <property type="protein sequence ID" value="TXN28294.1"/>
    <property type="molecule type" value="Genomic_DNA"/>
</dbReference>
<dbReference type="Pfam" id="PF00702">
    <property type="entry name" value="Hydrolase"/>
    <property type="match status" value="1"/>
</dbReference>
<dbReference type="SUPFAM" id="SSF56784">
    <property type="entry name" value="HAD-like"/>
    <property type="match status" value="1"/>
</dbReference>
<sequence length="238" mass="26648">MTLPPVVLFDLDDTLFAHRRAVGLGIRAHRRAMGTLLAEADDDAELARWHDLEEHHYARYLAGELDYLEQRRHRARDFVEPYGLDLSSDHEADQWFDDYLVHYQLAWTLHDDALQCLDELDSRGVRIGIITNGDLHFQLAKLDRMGLTPRLEHVIASGELGFAKPDRRIFEHACDLFGVEPSDAAYVGDRLETDAIGAASAGLAGVWVDRLGLATAEDLRAAAASGVRVISSLDELHR</sequence>
<comment type="caution">
    <text evidence="4">The sequence shown here is derived from an EMBL/GenBank/DDBJ whole genome shotgun (WGS) entry which is preliminary data.</text>
</comment>
<evidence type="ECO:0000313" key="5">
    <source>
        <dbReference type="Proteomes" id="UP000321379"/>
    </source>
</evidence>
<dbReference type="RefSeq" id="WP_147785008.1">
    <property type="nucleotide sequence ID" value="NZ_VRMG01000015.1"/>
</dbReference>
<dbReference type="GO" id="GO:0016787">
    <property type="term" value="F:hydrolase activity"/>
    <property type="evidence" value="ECO:0007669"/>
    <property type="project" value="UniProtKB-KW"/>
</dbReference>
<proteinExistence type="predicted"/>
<keyword evidence="3" id="KW-0460">Magnesium</keyword>
<dbReference type="InterPro" id="IPR036412">
    <property type="entry name" value="HAD-like_sf"/>
</dbReference>
<dbReference type="Gene3D" id="1.20.120.1600">
    <property type="match status" value="1"/>
</dbReference>
<dbReference type="SFLD" id="SFLDS00003">
    <property type="entry name" value="Haloacid_Dehalogenase"/>
    <property type="match status" value="1"/>
</dbReference>
<reference evidence="4 5" key="1">
    <citation type="submission" date="2019-08" db="EMBL/GenBank/DDBJ databases">
        <title>Bacterial whole genome sequence for Glaciihabitans sp. CHu50b-6-2.</title>
        <authorList>
            <person name="Jin L."/>
        </authorList>
    </citation>
    <scope>NUCLEOTIDE SEQUENCE [LARGE SCALE GENOMIC DNA]</scope>
    <source>
        <strain evidence="4 5">CHu50b-6-2</strain>
    </source>
</reference>
<evidence type="ECO:0000256" key="2">
    <source>
        <dbReference type="ARBA" id="ARBA00022801"/>
    </source>
</evidence>
<accession>A0A5C8UKJ9</accession>
<dbReference type="Gene3D" id="3.40.50.1000">
    <property type="entry name" value="HAD superfamily/HAD-like"/>
    <property type="match status" value="1"/>
</dbReference>